<sequence length="161" mass="18236">MAHTDTMAWRSVLLWTSPETNEKRKALLALRPQLHHLNIKFGLFELARMWVTLDGKSRDFFEPMDLCSFLDGLSIEPMDHDPAAFTTSPPLLCDSILYGEADHSDFRIHTATHKRGRILDRPPRSKDGRDMALQAVADITQGPLRDRDKSLSPLKSKSPAD</sequence>
<name>A0AAV7RUC5_PLEWA</name>
<dbReference type="AlphaFoldDB" id="A0AAV7RUC5"/>
<evidence type="ECO:0000313" key="3">
    <source>
        <dbReference type="Proteomes" id="UP001066276"/>
    </source>
</evidence>
<feature type="compositionally biased region" description="Basic and acidic residues" evidence="1">
    <location>
        <begin position="117"/>
        <end position="130"/>
    </location>
</feature>
<evidence type="ECO:0000313" key="2">
    <source>
        <dbReference type="EMBL" id="KAJ1155904.1"/>
    </source>
</evidence>
<dbReference type="EMBL" id="JANPWB010000009">
    <property type="protein sequence ID" value="KAJ1155904.1"/>
    <property type="molecule type" value="Genomic_DNA"/>
</dbReference>
<organism evidence="2 3">
    <name type="scientific">Pleurodeles waltl</name>
    <name type="common">Iberian ribbed newt</name>
    <dbReference type="NCBI Taxonomy" id="8319"/>
    <lineage>
        <taxon>Eukaryota</taxon>
        <taxon>Metazoa</taxon>
        <taxon>Chordata</taxon>
        <taxon>Craniata</taxon>
        <taxon>Vertebrata</taxon>
        <taxon>Euteleostomi</taxon>
        <taxon>Amphibia</taxon>
        <taxon>Batrachia</taxon>
        <taxon>Caudata</taxon>
        <taxon>Salamandroidea</taxon>
        <taxon>Salamandridae</taxon>
        <taxon>Pleurodelinae</taxon>
        <taxon>Pleurodeles</taxon>
    </lineage>
</organism>
<dbReference type="Proteomes" id="UP001066276">
    <property type="component" value="Chromosome 5"/>
</dbReference>
<feature type="compositionally biased region" description="Low complexity" evidence="1">
    <location>
        <begin position="151"/>
        <end position="161"/>
    </location>
</feature>
<comment type="caution">
    <text evidence="2">The sequence shown here is derived from an EMBL/GenBank/DDBJ whole genome shotgun (WGS) entry which is preliminary data.</text>
</comment>
<dbReference type="Gene3D" id="3.30.250.20">
    <property type="entry name" value="L1 transposable element, C-terminal domain"/>
    <property type="match status" value="1"/>
</dbReference>
<accession>A0AAV7RUC5</accession>
<protein>
    <submittedName>
        <fullName evidence="2">Uncharacterized protein</fullName>
    </submittedName>
</protein>
<reference evidence="2" key="1">
    <citation type="journal article" date="2022" name="bioRxiv">
        <title>Sequencing and chromosome-scale assembly of the giantPleurodeles waltlgenome.</title>
        <authorList>
            <person name="Brown T."/>
            <person name="Elewa A."/>
            <person name="Iarovenko S."/>
            <person name="Subramanian E."/>
            <person name="Araus A.J."/>
            <person name="Petzold A."/>
            <person name="Susuki M."/>
            <person name="Suzuki K.-i.T."/>
            <person name="Hayashi T."/>
            <person name="Toyoda A."/>
            <person name="Oliveira C."/>
            <person name="Osipova E."/>
            <person name="Leigh N.D."/>
            <person name="Simon A."/>
            <person name="Yun M.H."/>
        </authorList>
    </citation>
    <scope>NUCLEOTIDE SEQUENCE</scope>
    <source>
        <strain evidence="2">20211129_DDA</strain>
        <tissue evidence="2">Liver</tissue>
    </source>
</reference>
<feature type="region of interest" description="Disordered" evidence="1">
    <location>
        <begin position="115"/>
        <end position="161"/>
    </location>
</feature>
<keyword evidence="3" id="KW-1185">Reference proteome</keyword>
<evidence type="ECO:0000256" key="1">
    <source>
        <dbReference type="SAM" id="MobiDB-lite"/>
    </source>
</evidence>
<dbReference type="InterPro" id="IPR042566">
    <property type="entry name" value="L1_C"/>
</dbReference>
<proteinExistence type="predicted"/>
<gene>
    <name evidence="2" type="ORF">NDU88_008629</name>
</gene>